<dbReference type="InterPro" id="IPR043724">
    <property type="entry name" value="DUF5666"/>
</dbReference>
<keyword evidence="4" id="KW-1185">Reference proteome</keyword>
<evidence type="ECO:0000259" key="2">
    <source>
        <dbReference type="Pfam" id="PF18914"/>
    </source>
</evidence>
<feature type="compositionally biased region" description="Pro residues" evidence="1">
    <location>
        <begin position="1"/>
        <end position="12"/>
    </location>
</feature>
<proteinExistence type="predicted"/>
<evidence type="ECO:0000313" key="4">
    <source>
        <dbReference type="Proteomes" id="UP001606303"/>
    </source>
</evidence>
<feature type="region of interest" description="Disordered" evidence="1">
    <location>
        <begin position="1"/>
        <end position="28"/>
    </location>
</feature>
<name>A0ABW7GXI7_9BURK</name>
<feature type="domain" description="DUF5666" evidence="2">
    <location>
        <begin position="361"/>
        <end position="420"/>
    </location>
</feature>
<feature type="domain" description="DUF5666" evidence="2">
    <location>
        <begin position="159"/>
        <end position="214"/>
    </location>
</feature>
<feature type="domain" description="DUF5666" evidence="2">
    <location>
        <begin position="295"/>
        <end position="349"/>
    </location>
</feature>
<evidence type="ECO:0000256" key="1">
    <source>
        <dbReference type="SAM" id="MobiDB-lite"/>
    </source>
</evidence>
<dbReference type="InterPro" id="IPR006311">
    <property type="entry name" value="TAT_signal"/>
</dbReference>
<gene>
    <name evidence="3" type="ORF">ACG01O_07760</name>
</gene>
<dbReference type="Proteomes" id="UP001606303">
    <property type="component" value="Unassembled WGS sequence"/>
</dbReference>
<organism evidence="3 4">
    <name type="scientific">Pelomonas baiyunensis</name>
    <dbReference type="NCBI Taxonomy" id="3299026"/>
    <lineage>
        <taxon>Bacteria</taxon>
        <taxon>Pseudomonadati</taxon>
        <taxon>Pseudomonadota</taxon>
        <taxon>Betaproteobacteria</taxon>
        <taxon>Burkholderiales</taxon>
        <taxon>Sphaerotilaceae</taxon>
        <taxon>Roseateles</taxon>
    </lineage>
</organism>
<protein>
    <submittedName>
        <fullName evidence="3">DUF5666 domain-containing protein</fullName>
    </submittedName>
</protein>
<dbReference type="EMBL" id="JBIGIB010000002">
    <property type="protein sequence ID" value="MFG6466496.1"/>
    <property type="molecule type" value="Genomic_DNA"/>
</dbReference>
<comment type="caution">
    <text evidence="3">The sequence shown here is derived from an EMBL/GenBank/DDBJ whole genome shotgun (WGS) entry which is preliminary data.</text>
</comment>
<evidence type="ECO:0000313" key="3">
    <source>
        <dbReference type="EMBL" id="MFG6466496.1"/>
    </source>
</evidence>
<dbReference type="Pfam" id="PF18914">
    <property type="entry name" value="DUF5666"/>
    <property type="match status" value="3"/>
</dbReference>
<dbReference type="PROSITE" id="PS51318">
    <property type="entry name" value="TAT"/>
    <property type="match status" value="1"/>
</dbReference>
<dbReference type="RefSeq" id="WP_394383233.1">
    <property type="nucleotide sequence ID" value="NZ_JBIGIB010000002.1"/>
</dbReference>
<sequence>MTRPPQFPSPRRPLPDDTAHPSGLNRSLSRRLNRRLSRRDLLALAGAAGLAGCGGGSTDPAPAAAPAAADTPLTHPLGVATGGTGRVQSFLSAAITATAPVTVGGVSLGTSQATLCDGDGHALRVQDLSEGMTARVLAGTIVASTAQAYSLVVDTQAVGPATWLDSRTLTVLGQRVNVPTSALRGPGASGTPATVQVWGHLDLGRGSIVATRLERATPNDTPMLRGVLTARGTDWLQVGALTARAADATVIPANLTPGAVVRLVLGPAGADGTPALLQARDDALRPPDGLEAELEGRITEFTSPTRFTLDGVPVDASGARVQGLAWLQPGGEAEVHGRMRNGVLVATEVSAEAPEPVEISGRMAALDVVQRSFTLRGWTVTWTASTRFTNGTAADLRAGRKLTVKGQVAAGAAQLLASAIVLE</sequence>
<reference evidence="3 4" key="1">
    <citation type="submission" date="2024-08" db="EMBL/GenBank/DDBJ databases">
        <authorList>
            <person name="Lu H."/>
        </authorList>
    </citation>
    <scope>NUCLEOTIDE SEQUENCE [LARGE SCALE GENOMIC DNA]</scope>
    <source>
        <strain evidence="3 4">BYS87W</strain>
    </source>
</reference>
<accession>A0ABW7GXI7</accession>